<dbReference type="PANTHER" id="PTHR13887:SF41">
    <property type="entry name" value="THIOREDOXIN SUPERFAMILY PROTEIN"/>
    <property type="match status" value="1"/>
</dbReference>
<dbReference type="InterPro" id="IPR001853">
    <property type="entry name" value="DSBA-like_thioredoxin_dom"/>
</dbReference>
<accession>A0A512DGB1</accession>
<evidence type="ECO:0000313" key="2">
    <source>
        <dbReference type="EMBL" id="GEO35511.1"/>
    </source>
</evidence>
<dbReference type="PANTHER" id="PTHR13887">
    <property type="entry name" value="GLUTATHIONE S-TRANSFERASE KAPPA"/>
    <property type="match status" value="1"/>
</dbReference>
<proteinExistence type="predicted"/>
<dbReference type="AlphaFoldDB" id="A0A512DGB1"/>
<dbReference type="SUPFAM" id="SSF52833">
    <property type="entry name" value="Thioredoxin-like"/>
    <property type="match status" value="1"/>
</dbReference>
<evidence type="ECO:0000259" key="1">
    <source>
        <dbReference type="Pfam" id="PF01323"/>
    </source>
</evidence>
<comment type="caution">
    <text evidence="2">The sequence shown here is derived from an EMBL/GenBank/DDBJ whole genome shotgun (WGS) entry which is preliminary data.</text>
</comment>
<name>A0A512DGB1_9CELL</name>
<sequence>MTTTDPLGGAATPSATTRTTPLRVEIWSDVACPWCYIGRRRFAAALADFPHRDRVHVRWRSYQLSPEAPVGSPLSEAQMLADMKGLPLDAVHDMFAHVTEVAASVGLTYRFDTVRPANTFDAHRLIHLARRRDPDLADAVVEALMSAHFEQGLAVDDREVLVAIGAGAGLDPGDVRSALAGDAAADDVLADLEEGRAVRVSGVPFFVLDRRFGVSGAQPTELFAQALQRAWDAGR</sequence>
<dbReference type="InterPro" id="IPR036249">
    <property type="entry name" value="Thioredoxin-like_sf"/>
</dbReference>
<evidence type="ECO:0000313" key="3">
    <source>
        <dbReference type="Proteomes" id="UP000321181"/>
    </source>
</evidence>
<feature type="domain" description="DSBA-like thioredoxin" evidence="1">
    <location>
        <begin position="24"/>
        <end position="228"/>
    </location>
</feature>
<dbReference type="EMBL" id="BJYY01000021">
    <property type="protein sequence ID" value="GEO35511.1"/>
    <property type="molecule type" value="Genomic_DNA"/>
</dbReference>
<dbReference type="GO" id="GO:0016491">
    <property type="term" value="F:oxidoreductase activity"/>
    <property type="evidence" value="ECO:0007669"/>
    <property type="project" value="InterPro"/>
</dbReference>
<dbReference type="Gene3D" id="3.40.30.10">
    <property type="entry name" value="Glutaredoxin"/>
    <property type="match status" value="1"/>
</dbReference>
<dbReference type="Proteomes" id="UP000321181">
    <property type="component" value="Unassembled WGS sequence"/>
</dbReference>
<dbReference type="CDD" id="cd03024">
    <property type="entry name" value="DsbA_FrnE"/>
    <property type="match status" value="1"/>
</dbReference>
<organism evidence="2 3">
    <name type="scientific">Cellulomonas aerilata</name>
    <dbReference type="NCBI Taxonomy" id="515326"/>
    <lineage>
        <taxon>Bacteria</taxon>
        <taxon>Bacillati</taxon>
        <taxon>Actinomycetota</taxon>
        <taxon>Actinomycetes</taxon>
        <taxon>Micrococcales</taxon>
        <taxon>Cellulomonadaceae</taxon>
        <taxon>Cellulomonas</taxon>
    </lineage>
</organism>
<keyword evidence="3" id="KW-1185">Reference proteome</keyword>
<dbReference type="Pfam" id="PF01323">
    <property type="entry name" value="DSBA"/>
    <property type="match status" value="1"/>
</dbReference>
<dbReference type="RefSeq" id="WP_246131279.1">
    <property type="nucleotide sequence ID" value="NZ_BAAARM010000006.1"/>
</dbReference>
<protein>
    <submittedName>
        <fullName evidence="2">DSBA oxidoreductase</fullName>
    </submittedName>
</protein>
<reference evidence="2 3" key="1">
    <citation type="submission" date="2019-07" db="EMBL/GenBank/DDBJ databases">
        <title>Whole genome shotgun sequence of Cellulomonas aerilata NBRC 106308.</title>
        <authorList>
            <person name="Hosoyama A."/>
            <person name="Uohara A."/>
            <person name="Ohji S."/>
            <person name="Ichikawa N."/>
        </authorList>
    </citation>
    <scope>NUCLEOTIDE SEQUENCE [LARGE SCALE GENOMIC DNA]</scope>
    <source>
        <strain evidence="2 3">NBRC 106308</strain>
    </source>
</reference>
<gene>
    <name evidence="2" type="ORF">CAE01nite_32360</name>
</gene>